<dbReference type="GO" id="GO:0006355">
    <property type="term" value="P:regulation of DNA-templated transcription"/>
    <property type="evidence" value="ECO:0007669"/>
    <property type="project" value="TreeGrafter"/>
</dbReference>
<feature type="domain" description="DJ-1/PfpI" evidence="1">
    <location>
        <begin position="66"/>
        <end position="227"/>
    </location>
</feature>
<dbReference type="EMBL" id="LNCU01000089">
    <property type="protein sequence ID" value="KWV51448.1"/>
    <property type="molecule type" value="Genomic_DNA"/>
</dbReference>
<dbReference type="InterPro" id="IPR002818">
    <property type="entry name" value="DJ-1/PfpI"/>
</dbReference>
<evidence type="ECO:0000313" key="2">
    <source>
        <dbReference type="EMBL" id="KWV51448.1"/>
    </source>
</evidence>
<dbReference type="PANTHER" id="PTHR43130">
    <property type="entry name" value="ARAC-FAMILY TRANSCRIPTIONAL REGULATOR"/>
    <property type="match status" value="1"/>
</dbReference>
<dbReference type="SUPFAM" id="SSF52317">
    <property type="entry name" value="Class I glutamine amidotransferase-like"/>
    <property type="match status" value="1"/>
</dbReference>
<keyword evidence="3" id="KW-1185">Reference proteome</keyword>
<dbReference type="PANTHER" id="PTHR43130:SF2">
    <property type="entry name" value="DJ-1_PFPI DOMAIN-CONTAINING PROTEIN"/>
    <property type="match status" value="1"/>
</dbReference>
<comment type="caution">
    <text evidence="2">The sequence shown here is derived from an EMBL/GenBank/DDBJ whole genome shotgun (WGS) entry which is preliminary data.</text>
</comment>
<evidence type="ECO:0000259" key="1">
    <source>
        <dbReference type="Pfam" id="PF01965"/>
    </source>
</evidence>
<dbReference type="RefSeq" id="WP_066510873.1">
    <property type="nucleotide sequence ID" value="NZ_LNCU01000089.1"/>
</dbReference>
<dbReference type="OrthoDB" id="9793422at2"/>
<dbReference type="Proteomes" id="UP000057737">
    <property type="component" value="Unassembled WGS sequence"/>
</dbReference>
<proteinExistence type="predicted"/>
<evidence type="ECO:0000313" key="3">
    <source>
        <dbReference type="Proteomes" id="UP000057737"/>
    </source>
</evidence>
<protein>
    <submittedName>
        <fullName evidence="2">Transcriptional regulator</fullName>
    </submittedName>
</protein>
<name>A0A109JMD2_9BRAD</name>
<organism evidence="2 3">
    <name type="scientific">Bradyrhizobium macuxiense</name>
    <dbReference type="NCBI Taxonomy" id="1755647"/>
    <lineage>
        <taxon>Bacteria</taxon>
        <taxon>Pseudomonadati</taxon>
        <taxon>Pseudomonadota</taxon>
        <taxon>Alphaproteobacteria</taxon>
        <taxon>Hyphomicrobiales</taxon>
        <taxon>Nitrobacteraceae</taxon>
        <taxon>Bradyrhizobium</taxon>
    </lineage>
</organism>
<dbReference type="InterPro" id="IPR052158">
    <property type="entry name" value="INH-QAR"/>
</dbReference>
<sequence>MKPRFLAWSGAAVAALLPIIIGGGWLLSLPAASAFKAPPPIAKNEHDAMLAALKPPKRPRPLIAIVGINDMSETTDYVMPYGILKRADVADVVTLATAPGPVTLYPALKVEPDATIAAFDTAHPDGADYVIVPAMTRNDDPAVLQWIRRQAKTGAVIVGICAGGQVVASTGLLDGKRATTHWYELKDWRDNHPAIQYVANRRIVVDRGVATTTGVSASMPMSLTLIEAIAGRAKAETIAREIGLPDWDERHDSNAFKFTRPFALTAIRNALAFWDREQLGVALTPGIDEVSLALVTDSWSRTYRSQAVTFAATGDAVVMRNGLRIYPQQVAADWSAERSLPTVGITPPAQALDQTLKGIETRYGASTADFVAMQLEYPRQISGSAN</sequence>
<accession>A0A109JMD2</accession>
<reference evidence="2 3" key="1">
    <citation type="submission" date="2015-11" db="EMBL/GenBank/DDBJ databases">
        <title>Draft Genome Sequence of the Strain BR 10303 (Bradyrhizobium sp.) isolated from nodules of Centrolobium paraense.</title>
        <authorList>
            <person name="Zelli J.E."/>
            <person name="Simoes-Araujo J.L."/>
            <person name="Barauna A.C."/>
            <person name="Silva K."/>
        </authorList>
    </citation>
    <scope>NUCLEOTIDE SEQUENCE [LARGE SCALE GENOMIC DNA]</scope>
    <source>
        <strain evidence="2 3">BR 10303</strain>
    </source>
</reference>
<dbReference type="Gene3D" id="3.40.50.880">
    <property type="match status" value="1"/>
</dbReference>
<dbReference type="Pfam" id="PF01965">
    <property type="entry name" value="DJ-1_PfpI"/>
    <property type="match status" value="1"/>
</dbReference>
<dbReference type="InterPro" id="IPR029062">
    <property type="entry name" value="Class_I_gatase-like"/>
</dbReference>
<dbReference type="AlphaFoldDB" id="A0A109JMD2"/>
<gene>
    <name evidence="2" type="ORF">AS156_12790</name>
</gene>